<keyword evidence="6" id="KW-1185">Reference proteome</keyword>
<dbReference type="Gene3D" id="3.30.40.10">
    <property type="entry name" value="Zinc/RING finger domain, C3HC4 (zinc finger)"/>
    <property type="match status" value="1"/>
</dbReference>
<evidence type="ECO:0000256" key="3">
    <source>
        <dbReference type="SAM" id="Phobius"/>
    </source>
</evidence>
<dbReference type="AlphaFoldDB" id="A0A803L791"/>
<evidence type="ECO:0000259" key="4">
    <source>
        <dbReference type="PROSITE" id="PS50089"/>
    </source>
</evidence>
<keyword evidence="3" id="KW-0812">Transmembrane</keyword>
<dbReference type="UniPathway" id="UPA00143"/>
<organism evidence="5 6">
    <name type="scientific">Chenopodium quinoa</name>
    <name type="common">Quinoa</name>
    <dbReference type="NCBI Taxonomy" id="63459"/>
    <lineage>
        <taxon>Eukaryota</taxon>
        <taxon>Viridiplantae</taxon>
        <taxon>Streptophyta</taxon>
        <taxon>Embryophyta</taxon>
        <taxon>Tracheophyta</taxon>
        <taxon>Spermatophyta</taxon>
        <taxon>Magnoliopsida</taxon>
        <taxon>eudicotyledons</taxon>
        <taxon>Gunneridae</taxon>
        <taxon>Pentapetalae</taxon>
        <taxon>Caryophyllales</taxon>
        <taxon>Chenopodiaceae</taxon>
        <taxon>Chenopodioideae</taxon>
        <taxon>Atripliceae</taxon>
        <taxon>Chenopodium</taxon>
    </lineage>
</organism>
<feature type="transmembrane region" description="Helical" evidence="3">
    <location>
        <begin position="7"/>
        <end position="31"/>
    </location>
</feature>
<evidence type="ECO:0000313" key="6">
    <source>
        <dbReference type="Proteomes" id="UP000596660"/>
    </source>
</evidence>
<dbReference type="InterPro" id="IPR001841">
    <property type="entry name" value="Znf_RING"/>
</dbReference>
<evidence type="ECO:0000256" key="1">
    <source>
        <dbReference type="PROSITE-ProRule" id="PRU00175"/>
    </source>
</evidence>
<evidence type="ECO:0000256" key="2">
    <source>
        <dbReference type="SAM" id="MobiDB-lite"/>
    </source>
</evidence>
<reference evidence="5" key="1">
    <citation type="journal article" date="2017" name="Nature">
        <title>The genome of Chenopodium quinoa.</title>
        <authorList>
            <person name="Jarvis D.E."/>
            <person name="Ho Y.S."/>
            <person name="Lightfoot D.J."/>
            <person name="Schmoeckel S.M."/>
            <person name="Li B."/>
            <person name="Borm T.J.A."/>
            <person name="Ohyanagi H."/>
            <person name="Mineta K."/>
            <person name="Michell C.T."/>
            <person name="Saber N."/>
            <person name="Kharbatia N.M."/>
            <person name="Rupper R.R."/>
            <person name="Sharp A.R."/>
            <person name="Dally N."/>
            <person name="Boughton B.A."/>
            <person name="Woo Y.H."/>
            <person name="Gao G."/>
            <person name="Schijlen E.G.W.M."/>
            <person name="Guo X."/>
            <person name="Momin A.A."/>
            <person name="Negrao S."/>
            <person name="Al-Babili S."/>
            <person name="Gehring C."/>
            <person name="Roessner U."/>
            <person name="Jung C."/>
            <person name="Murphy K."/>
            <person name="Arold S.T."/>
            <person name="Gojobori T."/>
            <person name="van der Linden C.G."/>
            <person name="van Loo E.N."/>
            <person name="Jellen E.N."/>
            <person name="Maughan P.J."/>
            <person name="Tester M."/>
        </authorList>
    </citation>
    <scope>NUCLEOTIDE SEQUENCE [LARGE SCALE GENOMIC DNA]</scope>
    <source>
        <strain evidence="5">cv. PI 614886</strain>
    </source>
</reference>
<sequence>MFHLTDVLGIIASFLAYPFAAITLLFIVVLIRACYHCCCGDEDDDVDVTTTALRQHVRVSVPLAHPQRQGRSQRVPRIPRSEHRNQGEVQPSYNHDKESVVVIDVEKLQEISKNCDDCVICLDSFVGEKDDDEYGGVKVLEQCGHKFHGFCIDEWLSKHRTCPLCRTCVRSNVFRTLREGVELV</sequence>
<dbReference type="GO" id="GO:0008270">
    <property type="term" value="F:zinc ion binding"/>
    <property type="evidence" value="ECO:0007669"/>
    <property type="project" value="UniProtKB-KW"/>
</dbReference>
<keyword evidence="1" id="KW-0863">Zinc-finger</keyword>
<dbReference type="PROSITE" id="PS50089">
    <property type="entry name" value="ZF_RING_2"/>
    <property type="match status" value="1"/>
</dbReference>
<dbReference type="EnsemblPlants" id="AUR62007730-RA">
    <property type="protein sequence ID" value="AUR62007730-RA:cds"/>
    <property type="gene ID" value="AUR62007730"/>
</dbReference>
<reference evidence="5" key="2">
    <citation type="submission" date="2021-03" db="UniProtKB">
        <authorList>
            <consortium name="EnsemblPlants"/>
        </authorList>
    </citation>
    <scope>IDENTIFICATION</scope>
</reference>
<feature type="domain" description="RING-type" evidence="4">
    <location>
        <begin position="118"/>
        <end position="166"/>
    </location>
</feature>
<dbReference type="SUPFAM" id="SSF57850">
    <property type="entry name" value="RING/U-box"/>
    <property type="match status" value="1"/>
</dbReference>
<dbReference type="SMART" id="SM00184">
    <property type="entry name" value="RING"/>
    <property type="match status" value="1"/>
</dbReference>
<dbReference type="Proteomes" id="UP000596660">
    <property type="component" value="Unplaced"/>
</dbReference>
<dbReference type="Gramene" id="AUR62007730-RA">
    <property type="protein sequence ID" value="AUR62007730-RA:cds"/>
    <property type="gene ID" value="AUR62007730"/>
</dbReference>
<keyword evidence="1" id="KW-0479">Metal-binding</keyword>
<protein>
    <recommendedName>
        <fullName evidence="4">RING-type domain-containing protein</fullName>
    </recommendedName>
</protein>
<name>A0A803L791_CHEQI</name>
<keyword evidence="3" id="KW-1133">Transmembrane helix</keyword>
<accession>A0A803L791</accession>
<dbReference type="GO" id="GO:0016567">
    <property type="term" value="P:protein ubiquitination"/>
    <property type="evidence" value="ECO:0007669"/>
    <property type="project" value="UniProtKB-UniPathway"/>
</dbReference>
<dbReference type="PANTHER" id="PTHR45676">
    <property type="entry name" value="RING-H2 FINGER PROTEIN ATL51-RELATED"/>
    <property type="match status" value="1"/>
</dbReference>
<dbReference type="InterPro" id="IPR013083">
    <property type="entry name" value="Znf_RING/FYVE/PHD"/>
</dbReference>
<dbReference type="Pfam" id="PF13639">
    <property type="entry name" value="zf-RING_2"/>
    <property type="match status" value="1"/>
</dbReference>
<proteinExistence type="predicted"/>
<evidence type="ECO:0000313" key="5">
    <source>
        <dbReference type="EnsemblPlants" id="AUR62007730-RA:cds"/>
    </source>
</evidence>
<keyword evidence="3" id="KW-0472">Membrane</keyword>
<keyword evidence="1" id="KW-0862">Zinc</keyword>
<feature type="region of interest" description="Disordered" evidence="2">
    <location>
        <begin position="65"/>
        <end position="91"/>
    </location>
</feature>
<dbReference type="OMA" id="AREDECA"/>